<sequence length="790" mass="89376">MLAERDDGVVLDCEVEYDGGEVGNFSLPKTGYPVEIRFYNDSVFRFEFYATPEVRDGTETLPLNESVWDGPNQLDIQQNDGTLVIETTDLCVTVELTEWSFRVETVDGRWLLSEQRDDAVAKGGARSRPLGFTAEETNRWPLRTTETGAAFKLQGDERIFGLGEKFTEFEKRGQHVESWVTQPHGTDTTHSYKNVPFFLSSKGYGFLADTYRKVDFDIGSESTVSNEVAVHDDNFQFVFFYGPSFKDIIENYTALSGRPGSIPKWSLGIWMSRLAYQNREELESVATRLRSEEIPSDVLHLDPPWLKDDQLCDLLWDREDFPDPEGMIEQLHDEGFKLSLWENPYLSTSTEAFDEARENGYLVSDPGGKPYMLSRLNWSPTRSSIVDFSNPEAVEWWKDRHAHLLDMGVDAFKTDFGEYLPEDAICHDMTSGKVSRNRQAHRYTETVYEAMAEARPDRRPILWARPGWAGGQQYPIHWGGDPNTTFEAMAASLRGGLSLILSGYAFWGADIGGFHGEPSTELYVRWAQFGLLGNSHARFHGTTPREPWEFGDRALDIVRDYARERYRLLPYLFSYAERAPETGLPVMRPLVLEFQNDRGVQGIGDQFMIGENLLLAPVLTRDGYVDIYLPDGTWVDYWTGKRYEGGQTISREVDLDDMPVFLRAGTITPTMEPTESVPDAAFEAVTLQIPLDRGRNDAAFEYADGDVAGTIRLEANETHESLAFRFEPAADGSLSETRFSATVEGVERIPATVTIETEETSAPETLERVDRNPDAGEWAVTEDETLAVEF</sequence>
<dbReference type="PATRIC" id="fig|1230456.3.peg.167"/>
<keyword evidence="7" id="KW-1185">Reference proteome</keyword>
<evidence type="ECO:0000313" key="7">
    <source>
        <dbReference type="Proteomes" id="UP000011546"/>
    </source>
</evidence>
<dbReference type="Proteomes" id="UP000011546">
    <property type="component" value="Unassembled WGS sequence"/>
</dbReference>
<dbReference type="GO" id="GO:0030246">
    <property type="term" value="F:carbohydrate binding"/>
    <property type="evidence" value="ECO:0007669"/>
    <property type="project" value="InterPro"/>
</dbReference>
<dbReference type="Gene3D" id="2.60.40.1180">
    <property type="entry name" value="Golgi alpha-mannosidase II"/>
    <property type="match status" value="1"/>
</dbReference>
<dbReference type="PANTHER" id="PTHR43863">
    <property type="entry name" value="HYDROLASE, PUTATIVE (AFU_ORTHOLOGUE AFUA_1G03140)-RELATED"/>
    <property type="match status" value="1"/>
</dbReference>
<proteinExistence type="inferred from homology"/>
<dbReference type="Gene3D" id="3.20.20.80">
    <property type="entry name" value="Glycosidases"/>
    <property type="match status" value="1"/>
</dbReference>
<protein>
    <submittedName>
        <fullName evidence="6">Alpha-glucosidase</fullName>
    </submittedName>
</protein>
<dbReference type="InterPro" id="IPR013780">
    <property type="entry name" value="Glyco_hydro_b"/>
</dbReference>
<dbReference type="Pfam" id="PF13802">
    <property type="entry name" value="Gal_mutarotas_2"/>
    <property type="match status" value="1"/>
</dbReference>
<dbReference type="SUPFAM" id="SSF74650">
    <property type="entry name" value="Galactose mutarotase-like"/>
    <property type="match status" value="1"/>
</dbReference>
<dbReference type="GO" id="GO:0004553">
    <property type="term" value="F:hydrolase activity, hydrolyzing O-glycosyl compounds"/>
    <property type="evidence" value="ECO:0007669"/>
    <property type="project" value="InterPro"/>
</dbReference>
<dbReference type="SUPFAM" id="SSF51011">
    <property type="entry name" value="Glycosyl hydrolase domain"/>
    <property type="match status" value="1"/>
</dbReference>
<evidence type="ECO:0000259" key="5">
    <source>
        <dbReference type="Pfam" id="PF21365"/>
    </source>
</evidence>
<evidence type="ECO:0000313" key="6">
    <source>
        <dbReference type="EMBL" id="EMA70051.1"/>
    </source>
</evidence>
<dbReference type="EMBL" id="AOJH01000006">
    <property type="protein sequence ID" value="EMA70051.1"/>
    <property type="molecule type" value="Genomic_DNA"/>
</dbReference>
<gene>
    <name evidence="6" type="ORF">C468_00910</name>
</gene>
<dbReference type="GO" id="GO:0005975">
    <property type="term" value="P:carbohydrate metabolic process"/>
    <property type="evidence" value="ECO:0007669"/>
    <property type="project" value="InterPro"/>
</dbReference>
<dbReference type="InterPro" id="IPR025887">
    <property type="entry name" value="Glyco_hydro_31_N_dom"/>
</dbReference>
<evidence type="ECO:0000256" key="1">
    <source>
        <dbReference type="ARBA" id="ARBA00007806"/>
    </source>
</evidence>
<dbReference type="SUPFAM" id="SSF51445">
    <property type="entry name" value="(Trans)glycosidases"/>
    <property type="match status" value="1"/>
</dbReference>
<dbReference type="STRING" id="1230456.C468_00910"/>
<reference evidence="6 7" key="1">
    <citation type="journal article" date="2014" name="PLoS Genet.">
        <title>Phylogenetically driven sequencing of extremely halophilic archaea reveals strategies for static and dynamic osmo-response.</title>
        <authorList>
            <person name="Becker E.A."/>
            <person name="Seitzer P.M."/>
            <person name="Tritt A."/>
            <person name="Larsen D."/>
            <person name="Krusor M."/>
            <person name="Yao A.I."/>
            <person name="Wu D."/>
            <person name="Madern D."/>
            <person name="Eisen J.A."/>
            <person name="Darling A.E."/>
            <person name="Facciotti M.T."/>
        </authorList>
    </citation>
    <scope>NUCLEOTIDE SEQUENCE [LARGE SCALE GENOMIC DNA]</scope>
    <source>
        <strain evidence="6 7">JCM 14978</strain>
    </source>
</reference>
<dbReference type="InterPro" id="IPR051816">
    <property type="entry name" value="Glycosyl_Hydrolase_31"/>
</dbReference>
<keyword evidence="2" id="KW-0378">Hydrolase</keyword>
<dbReference type="CDD" id="cd06593">
    <property type="entry name" value="GH31_xylosidase_YicI"/>
    <property type="match status" value="1"/>
</dbReference>
<dbReference type="InterPro" id="IPR000322">
    <property type="entry name" value="Glyco_hydro_31_TIM"/>
</dbReference>
<dbReference type="InterPro" id="IPR048395">
    <property type="entry name" value="Glyco_hydro_31_C"/>
</dbReference>
<comment type="caution">
    <text evidence="6">The sequence shown here is derived from an EMBL/GenBank/DDBJ whole genome shotgun (WGS) entry which is preliminary data.</text>
</comment>
<comment type="similarity">
    <text evidence="1 2">Belongs to the glycosyl hydrolase 31 family.</text>
</comment>
<accession>M0PJ17</accession>
<dbReference type="PANTHER" id="PTHR43863:SF2">
    <property type="entry name" value="MALTASE-GLUCOAMYLASE"/>
    <property type="match status" value="1"/>
</dbReference>
<dbReference type="Gene3D" id="2.60.40.1760">
    <property type="entry name" value="glycosyl hydrolase (family 31)"/>
    <property type="match status" value="1"/>
</dbReference>
<keyword evidence="2" id="KW-0326">Glycosidase</keyword>
<organism evidence="6 7">
    <name type="scientific">Halorubrum kocurii JCM 14978</name>
    <dbReference type="NCBI Taxonomy" id="1230456"/>
    <lineage>
        <taxon>Archaea</taxon>
        <taxon>Methanobacteriati</taxon>
        <taxon>Methanobacteriota</taxon>
        <taxon>Stenosarchaea group</taxon>
        <taxon>Halobacteria</taxon>
        <taxon>Halobacteriales</taxon>
        <taxon>Haloferacaceae</taxon>
        <taxon>Halorubrum</taxon>
    </lineage>
</organism>
<evidence type="ECO:0000259" key="3">
    <source>
        <dbReference type="Pfam" id="PF01055"/>
    </source>
</evidence>
<name>M0PJ17_9EURY</name>
<dbReference type="CDD" id="cd14752">
    <property type="entry name" value="GH31_N"/>
    <property type="match status" value="1"/>
</dbReference>
<feature type="domain" description="Glycoside hydrolase family 31 N-terminal" evidence="4">
    <location>
        <begin position="33"/>
        <end position="217"/>
    </location>
</feature>
<dbReference type="AlphaFoldDB" id="M0PJ17"/>
<dbReference type="InterPro" id="IPR017853">
    <property type="entry name" value="GH"/>
</dbReference>
<feature type="domain" description="Glycoside hydrolase family 31 TIM barrel" evidence="3">
    <location>
        <begin position="262"/>
        <end position="574"/>
    </location>
</feature>
<dbReference type="Pfam" id="PF21365">
    <property type="entry name" value="Glyco_hydro_31_3rd"/>
    <property type="match status" value="1"/>
</dbReference>
<evidence type="ECO:0000256" key="2">
    <source>
        <dbReference type="RuleBase" id="RU361185"/>
    </source>
</evidence>
<dbReference type="Pfam" id="PF01055">
    <property type="entry name" value="Glyco_hydro_31_2nd"/>
    <property type="match status" value="1"/>
</dbReference>
<evidence type="ECO:0000259" key="4">
    <source>
        <dbReference type="Pfam" id="PF13802"/>
    </source>
</evidence>
<dbReference type="InterPro" id="IPR011013">
    <property type="entry name" value="Gal_mutarotase_sf_dom"/>
</dbReference>
<feature type="domain" description="Glycosyl hydrolase family 31 C-terminal" evidence="5">
    <location>
        <begin position="583"/>
        <end position="667"/>
    </location>
</feature>